<evidence type="ECO:0000313" key="2">
    <source>
        <dbReference type="Proteomes" id="UP000002630"/>
    </source>
</evidence>
<dbReference type="AlphaFoldDB" id="D7G012"/>
<protein>
    <submittedName>
        <fullName evidence="1">Uncharacterized protein</fullName>
    </submittedName>
</protein>
<accession>D7G012</accession>
<keyword evidence="2" id="KW-1185">Reference proteome</keyword>
<sequence>MLRGEGTGRREGVPKPRITRETIYVFLTAQTELSRSSCRFVRNWVLAHSVS</sequence>
<organism evidence="1 2">
    <name type="scientific">Ectocarpus siliculosus</name>
    <name type="common">Brown alga</name>
    <name type="synonym">Conferva siliculosa</name>
    <dbReference type="NCBI Taxonomy" id="2880"/>
    <lineage>
        <taxon>Eukaryota</taxon>
        <taxon>Sar</taxon>
        <taxon>Stramenopiles</taxon>
        <taxon>Ochrophyta</taxon>
        <taxon>PX clade</taxon>
        <taxon>Phaeophyceae</taxon>
        <taxon>Ectocarpales</taxon>
        <taxon>Ectocarpaceae</taxon>
        <taxon>Ectocarpus</taxon>
    </lineage>
</organism>
<dbReference type="Proteomes" id="UP000002630">
    <property type="component" value="Linkage Group LG21"/>
</dbReference>
<dbReference type="EMBL" id="FN649746">
    <property type="protein sequence ID" value="CBJ48637.1"/>
    <property type="molecule type" value="Genomic_DNA"/>
</dbReference>
<dbReference type="InParanoid" id="D7G012"/>
<dbReference type="EMBL" id="FN648586">
    <property type="protein sequence ID" value="CBJ48637.1"/>
    <property type="molecule type" value="Genomic_DNA"/>
</dbReference>
<gene>
    <name evidence="1" type="ORF">Esi_0039_0129</name>
</gene>
<proteinExistence type="predicted"/>
<evidence type="ECO:0000313" key="1">
    <source>
        <dbReference type="EMBL" id="CBJ48637.1"/>
    </source>
</evidence>
<reference evidence="1 2" key="1">
    <citation type="journal article" date="2010" name="Nature">
        <title>The Ectocarpus genome and the independent evolution of multicellularity in brown algae.</title>
        <authorList>
            <person name="Cock J.M."/>
            <person name="Sterck L."/>
            <person name="Rouze P."/>
            <person name="Scornet D."/>
            <person name="Allen A.E."/>
            <person name="Amoutzias G."/>
            <person name="Anthouard V."/>
            <person name="Artiguenave F."/>
            <person name="Aury J.M."/>
            <person name="Badger J.H."/>
            <person name="Beszteri B."/>
            <person name="Billiau K."/>
            <person name="Bonnet E."/>
            <person name="Bothwell J.H."/>
            <person name="Bowler C."/>
            <person name="Boyen C."/>
            <person name="Brownlee C."/>
            <person name="Carrano C.J."/>
            <person name="Charrier B."/>
            <person name="Cho G.Y."/>
            <person name="Coelho S.M."/>
            <person name="Collen J."/>
            <person name="Corre E."/>
            <person name="Da Silva C."/>
            <person name="Delage L."/>
            <person name="Delaroque N."/>
            <person name="Dittami S.M."/>
            <person name="Doulbeau S."/>
            <person name="Elias M."/>
            <person name="Farnham G."/>
            <person name="Gachon C.M."/>
            <person name="Gschloessl B."/>
            <person name="Heesch S."/>
            <person name="Jabbari K."/>
            <person name="Jubin C."/>
            <person name="Kawai H."/>
            <person name="Kimura K."/>
            <person name="Kloareg B."/>
            <person name="Kupper F.C."/>
            <person name="Lang D."/>
            <person name="Le Bail A."/>
            <person name="Leblanc C."/>
            <person name="Lerouge P."/>
            <person name="Lohr M."/>
            <person name="Lopez P.J."/>
            <person name="Martens C."/>
            <person name="Maumus F."/>
            <person name="Michel G."/>
            <person name="Miranda-Saavedra D."/>
            <person name="Morales J."/>
            <person name="Moreau H."/>
            <person name="Motomura T."/>
            <person name="Nagasato C."/>
            <person name="Napoli C.A."/>
            <person name="Nelson D.R."/>
            <person name="Nyvall-Collen P."/>
            <person name="Peters A.F."/>
            <person name="Pommier C."/>
            <person name="Potin P."/>
            <person name="Poulain J."/>
            <person name="Quesneville H."/>
            <person name="Read B."/>
            <person name="Rensing S.A."/>
            <person name="Ritter A."/>
            <person name="Rousvoal S."/>
            <person name="Samanta M."/>
            <person name="Samson G."/>
            <person name="Schroeder D.C."/>
            <person name="Segurens B."/>
            <person name="Strittmatter M."/>
            <person name="Tonon T."/>
            <person name="Tregear J.W."/>
            <person name="Valentin K."/>
            <person name="von Dassow P."/>
            <person name="Yamagishi T."/>
            <person name="Van de Peer Y."/>
            <person name="Wincker P."/>
        </authorList>
    </citation>
    <scope>NUCLEOTIDE SEQUENCE [LARGE SCALE GENOMIC DNA]</scope>
    <source>
        <strain evidence="2">Ec32 / CCAP1310/4</strain>
    </source>
</reference>
<name>D7G012_ECTSI</name>